<dbReference type="FunFam" id="2.20.100.10:FF:000005">
    <property type="entry name" value="ADAM metallopeptidase with thrombospondin type 1 motif 9"/>
    <property type="match status" value="2"/>
</dbReference>
<reference evidence="7 8" key="1">
    <citation type="journal article" date="2024" name="bioRxiv">
        <title>A reference genome for Trichogramma kaykai: A tiny desert-dwelling parasitoid wasp with competing sex-ratio distorters.</title>
        <authorList>
            <person name="Culotta J."/>
            <person name="Lindsey A.R."/>
        </authorList>
    </citation>
    <scope>NUCLEOTIDE SEQUENCE [LARGE SCALE GENOMIC DNA]</scope>
    <source>
        <strain evidence="7 8">KSX58</strain>
    </source>
</reference>
<dbReference type="Proteomes" id="UP001627154">
    <property type="component" value="Unassembled WGS sequence"/>
</dbReference>
<dbReference type="PROSITE" id="PS50092">
    <property type="entry name" value="TSP1"/>
    <property type="match status" value="4"/>
</dbReference>
<evidence type="ECO:0000256" key="2">
    <source>
        <dbReference type="ARBA" id="ARBA00022525"/>
    </source>
</evidence>
<organism evidence="7 8">
    <name type="scientific">Trichogramma kaykai</name>
    <dbReference type="NCBI Taxonomy" id="54128"/>
    <lineage>
        <taxon>Eukaryota</taxon>
        <taxon>Metazoa</taxon>
        <taxon>Ecdysozoa</taxon>
        <taxon>Arthropoda</taxon>
        <taxon>Hexapoda</taxon>
        <taxon>Insecta</taxon>
        <taxon>Pterygota</taxon>
        <taxon>Neoptera</taxon>
        <taxon>Endopterygota</taxon>
        <taxon>Hymenoptera</taxon>
        <taxon>Apocrita</taxon>
        <taxon>Proctotrupomorpha</taxon>
        <taxon>Chalcidoidea</taxon>
        <taxon>Trichogrammatidae</taxon>
        <taxon>Trichogramma</taxon>
    </lineage>
</organism>
<comment type="caution">
    <text evidence="7">The sequence shown here is derived from an EMBL/GenBank/DDBJ whole genome shotgun (WGS) entry which is preliminary data.</text>
</comment>
<feature type="signal peptide" evidence="5">
    <location>
        <begin position="1"/>
        <end position="18"/>
    </location>
</feature>
<proteinExistence type="predicted"/>
<keyword evidence="2" id="KW-0964">Secreted</keyword>
<evidence type="ECO:0000313" key="7">
    <source>
        <dbReference type="EMBL" id="KAL3405903.1"/>
    </source>
</evidence>
<sequence length="697" mass="76589">MSSVYFVLLLLIWSSVDATEQIEARFSKKLGQPGYYLITTIPEGATRINVTESLDTQNYLAIRKQNGKYLFNGPGQGIMSSGAFHQSNTTIVYLRRAAYRPENFYASGPLNESLDVMLLYNKGMPDVFYQYELPVTFDIPTTRSYRTKGTTKSMTLPRPRTTQAVSTFLDNAMLRDQTRSSTRGPFRKKRRYDWKSFGYSDCSKPCGGGVRKKIVICVRLRSTRHVENTRCDPARKPLVKILKCNSVPCRPSWELGPWSECSVSCGNGTRSRRPICRQVISDTVSITVNDSLCPAPAKADLVAPTEICLMTDCSKYSTTTAPTTIISVVEPLVLQSSSNIVTTKRFVSKTKTSELSRWKVGDWSQCSKSCGSGSVRTRLVTCITGASSSGAVDCDPAERPASEEKCGVEACDKETPNGNELPSAGVAASASSASGSWLYSDWPELCSAECGVGIVHRRLYCESSSKELCDESKMPEFNKTCYGGSSQCGGQWFVGPWTKCSSSCDTGIQTRDVVCVSRSLGKSKIFENENCPPDSKPNTMQTCQGPPCKATWFVSDWTECSQSCGGGVQRREVKCIVPDGVPTNETQQLECDANERPIGERSCNATACGDNPIAPVNETKKNSTDSVNEKQPIAAEKVCRDVLPDCAKIMQMKSTEKPCKQSAYRVGCCLTCRQKRLMHQIKVANRKSNGSVKNSLE</sequence>
<keyword evidence="8" id="KW-1185">Reference proteome</keyword>
<feature type="domain" description="ADAMTS/ADAMTS-like Spacer 1" evidence="6">
    <location>
        <begin position="23"/>
        <end position="134"/>
    </location>
</feature>
<evidence type="ECO:0000256" key="3">
    <source>
        <dbReference type="ARBA" id="ARBA00022729"/>
    </source>
</evidence>
<protein>
    <recommendedName>
        <fullName evidence="6">ADAMTS/ADAMTS-like Spacer 1 domain-containing protein</fullName>
    </recommendedName>
</protein>
<evidence type="ECO:0000313" key="8">
    <source>
        <dbReference type="Proteomes" id="UP001627154"/>
    </source>
</evidence>
<name>A0ABD2XLK1_9HYME</name>
<dbReference type="EMBL" id="JBJJXI010000019">
    <property type="protein sequence ID" value="KAL3405903.1"/>
    <property type="molecule type" value="Genomic_DNA"/>
</dbReference>
<evidence type="ECO:0000256" key="5">
    <source>
        <dbReference type="SAM" id="SignalP"/>
    </source>
</evidence>
<dbReference type="Pfam" id="PF05986">
    <property type="entry name" value="ADAMTS_spacer1"/>
    <property type="match status" value="1"/>
</dbReference>
<evidence type="ECO:0000256" key="4">
    <source>
        <dbReference type="ARBA" id="ARBA00022737"/>
    </source>
</evidence>
<dbReference type="InterPro" id="IPR036383">
    <property type="entry name" value="TSP1_rpt_sf"/>
</dbReference>
<dbReference type="InterPro" id="IPR010294">
    <property type="entry name" value="ADAMTS_spacer1"/>
</dbReference>
<dbReference type="PANTHER" id="PTHR13723:SF281">
    <property type="entry name" value="PAPILIN"/>
    <property type="match status" value="1"/>
</dbReference>
<feature type="chain" id="PRO_5044746040" description="ADAMTS/ADAMTS-like Spacer 1 domain-containing protein" evidence="5">
    <location>
        <begin position="19"/>
        <end position="697"/>
    </location>
</feature>
<accession>A0ABD2XLK1</accession>
<keyword evidence="4" id="KW-0677">Repeat</keyword>
<dbReference type="SUPFAM" id="SSF82895">
    <property type="entry name" value="TSP-1 type 1 repeat"/>
    <property type="match status" value="5"/>
</dbReference>
<evidence type="ECO:0000256" key="1">
    <source>
        <dbReference type="ARBA" id="ARBA00004613"/>
    </source>
</evidence>
<dbReference type="SMART" id="SM00209">
    <property type="entry name" value="TSP1"/>
    <property type="match status" value="6"/>
</dbReference>
<dbReference type="AlphaFoldDB" id="A0ABD2XLK1"/>
<gene>
    <name evidence="7" type="ORF">TKK_001325</name>
</gene>
<comment type="subcellular location">
    <subcellularLocation>
        <location evidence="1">Secreted</location>
    </subcellularLocation>
</comment>
<dbReference type="GO" id="GO:0005576">
    <property type="term" value="C:extracellular region"/>
    <property type="evidence" value="ECO:0007669"/>
    <property type="project" value="UniProtKB-SubCell"/>
</dbReference>
<dbReference type="PANTHER" id="PTHR13723">
    <property type="entry name" value="ADAMTS A DISINTEGRIN AND METALLOPROTEASE WITH THROMBOSPONDIN MOTIFS PROTEASE"/>
    <property type="match status" value="1"/>
</dbReference>
<dbReference type="InterPro" id="IPR000884">
    <property type="entry name" value="TSP1_rpt"/>
</dbReference>
<keyword evidence="3 5" id="KW-0732">Signal</keyword>
<dbReference type="Gene3D" id="2.60.120.830">
    <property type="match status" value="1"/>
</dbReference>
<dbReference type="Gene3D" id="2.20.100.10">
    <property type="entry name" value="Thrombospondin type-1 (TSP1) repeat"/>
    <property type="match status" value="5"/>
</dbReference>
<evidence type="ECO:0000259" key="6">
    <source>
        <dbReference type="Pfam" id="PF05986"/>
    </source>
</evidence>
<dbReference type="Pfam" id="PF19030">
    <property type="entry name" value="TSP1_ADAMTS"/>
    <property type="match status" value="5"/>
</dbReference>
<dbReference type="InterPro" id="IPR050439">
    <property type="entry name" value="ADAMTS_ADAMTS-like"/>
</dbReference>